<feature type="domain" description="Reverse transcriptase zinc-binding" evidence="1">
    <location>
        <begin position="5"/>
        <end position="51"/>
    </location>
</feature>
<reference evidence="2 3" key="1">
    <citation type="submission" date="2019-07" db="EMBL/GenBank/DDBJ databases">
        <title>WGS assembly of Gossypium tomentosum.</title>
        <authorList>
            <person name="Chen Z.J."/>
            <person name="Sreedasyam A."/>
            <person name="Ando A."/>
            <person name="Song Q."/>
            <person name="De L."/>
            <person name="Hulse-Kemp A."/>
            <person name="Ding M."/>
            <person name="Ye W."/>
            <person name="Kirkbride R."/>
            <person name="Jenkins J."/>
            <person name="Plott C."/>
            <person name="Lovell J."/>
            <person name="Lin Y.-M."/>
            <person name="Vaughn R."/>
            <person name="Liu B."/>
            <person name="Li W."/>
            <person name="Simpson S."/>
            <person name="Scheffler B."/>
            <person name="Saski C."/>
            <person name="Grover C."/>
            <person name="Hu G."/>
            <person name="Conover J."/>
            <person name="Carlson J."/>
            <person name="Shu S."/>
            <person name="Boston L."/>
            <person name="Williams M."/>
            <person name="Peterson D."/>
            <person name="Mcgee K."/>
            <person name="Jones D."/>
            <person name="Wendel J."/>
            <person name="Stelly D."/>
            <person name="Grimwood J."/>
            <person name="Schmutz J."/>
        </authorList>
    </citation>
    <scope>NUCLEOTIDE SEQUENCE [LARGE SCALE GENOMIC DNA]</scope>
    <source>
        <strain evidence="2">7179.01</strain>
    </source>
</reference>
<proteinExistence type="predicted"/>
<organism evidence="2 3">
    <name type="scientific">Gossypium tomentosum</name>
    <name type="common">Hawaiian cotton</name>
    <name type="synonym">Gossypium sandvicense</name>
    <dbReference type="NCBI Taxonomy" id="34277"/>
    <lineage>
        <taxon>Eukaryota</taxon>
        <taxon>Viridiplantae</taxon>
        <taxon>Streptophyta</taxon>
        <taxon>Embryophyta</taxon>
        <taxon>Tracheophyta</taxon>
        <taxon>Spermatophyta</taxon>
        <taxon>Magnoliopsida</taxon>
        <taxon>eudicotyledons</taxon>
        <taxon>Gunneridae</taxon>
        <taxon>Pentapetalae</taxon>
        <taxon>rosids</taxon>
        <taxon>malvids</taxon>
        <taxon>Malvales</taxon>
        <taxon>Malvaceae</taxon>
        <taxon>Malvoideae</taxon>
        <taxon>Gossypium</taxon>
    </lineage>
</organism>
<keyword evidence="3" id="KW-1185">Reference proteome</keyword>
<protein>
    <recommendedName>
        <fullName evidence="1">Reverse transcriptase zinc-binding domain-containing protein</fullName>
    </recommendedName>
</protein>
<dbReference type="InterPro" id="IPR026960">
    <property type="entry name" value="RVT-Znf"/>
</dbReference>
<accession>A0A5D2P010</accession>
<dbReference type="Proteomes" id="UP000322667">
    <property type="component" value="Chromosome A09"/>
</dbReference>
<evidence type="ECO:0000313" key="3">
    <source>
        <dbReference type="Proteomes" id="UP000322667"/>
    </source>
</evidence>
<dbReference type="AlphaFoldDB" id="A0A5D2P010"/>
<dbReference type="EMBL" id="CM017618">
    <property type="protein sequence ID" value="TYI09667.1"/>
    <property type="molecule type" value="Genomic_DNA"/>
</dbReference>
<dbReference type="Pfam" id="PF13966">
    <property type="entry name" value="zf-RVT"/>
    <property type="match status" value="1"/>
</dbReference>
<sequence length="307" mass="35267">MISIDCLPTKDFLSRRGLQFSNLERNCPWCNREPKKVEHLFFQCKFIIGFWRKIFEWWDTKWFPVEGFSEFFSLCNKVSYLGVGKSLWLISVTAACWSIWLVRNELVFDRKSPSMNGLVFQSKLRALMWVRAIHNELCVEEKLWWFCPIRSWNKAFKGGVRGRLWCPPRKVWVKFNLCGVVNEDEARCGGVLRYLNGVARAVFSGPIVAKDSLVSEVVAILIAFEMFSAIGWFGKSSLIFELGSKEVCCWLENNGLRPWGLLPCFREIDSKVASLGNVCFTIAEKNGNDLAFALVVAGIRRPGMYKA</sequence>
<evidence type="ECO:0000313" key="2">
    <source>
        <dbReference type="EMBL" id="TYI09667.1"/>
    </source>
</evidence>
<gene>
    <name evidence="2" type="ORF">ES332_A09G089200v1</name>
</gene>
<name>A0A5D2P010_GOSTO</name>
<evidence type="ECO:0000259" key="1">
    <source>
        <dbReference type="Pfam" id="PF13966"/>
    </source>
</evidence>